<organism evidence="3 4">
    <name type="scientific">Ectobacillus ponti</name>
    <dbReference type="NCBI Taxonomy" id="2961894"/>
    <lineage>
        <taxon>Bacteria</taxon>
        <taxon>Bacillati</taxon>
        <taxon>Bacillota</taxon>
        <taxon>Bacilli</taxon>
        <taxon>Bacillales</taxon>
        <taxon>Bacillaceae</taxon>
        <taxon>Ectobacillus</taxon>
    </lineage>
</organism>
<dbReference type="PANTHER" id="PTHR33542:SF3">
    <property type="entry name" value="SIROHYDROCHLORIN FERROCHELATASE, CHLOROPLASTIC"/>
    <property type="match status" value="1"/>
</dbReference>
<keyword evidence="1" id="KW-0479">Metal-binding</keyword>
<name>A0AA41XAW6_9BACI</name>
<evidence type="ECO:0000256" key="1">
    <source>
        <dbReference type="ARBA" id="ARBA00022723"/>
    </source>
</evidence>
<sequence>MQAVLYICHGSRVKEAGEQARFFAERCMEKVDAPIQEVCFLELTEPSIEEGFRRCVERGATTVAAVPVLLLTAAHAKEDIPQELEKVRLEHPHIPLTYGRPLGVHQDIVSILLERIGPERIGEDAMALLVGRGSSDPDVKRDFRQIADLLQETHPFQRVDVSYLAAAEPTFEQGLAAARETSHQQIFVVPYLLFTGLLMKGMERTIRKLADERIILCEYLGYHDKLERVMVERVREAIDSEPVTSFIK</sequence>
<dbReference type="CDD" id="cd03414">
    <property type="entry name" value="CbiX_SirB_C"/>
    <property type="match status" value="1"/>
</dbReference>
<accession>A0AA41XAW6</accession>
<evidence type="ECO:0000313" key="4">
    <source>
        <dbReference type="Proteomes" id="UP001156102"/>
    </source>
</evidence>
<dbReference type="AlphaFoldDB" id="A0AA41XAW6"/>
<dbReference type="EMBL" id="JANCLT010000004">
    <property type="protein sequence ID" value="MCP8968671.1"/>
    <property type="molecule type" value="Genomic_DNA"/>
</dbReference>
<evidence type="ECO:0000256" key="2">
    <source>
        <dbReference type="ARBA" id="ARBA00023239"/>
    </source>
</evidence>
<protein>
    <submittedName>
        <fullName evidence="3">Sirohydrochlorin chelatase</fullName>
    </submittedName>
</protein>
<dbReference type="Gene3D" id="3.40.50.1400">
    <property type="match status" value="2"/>
</dbReference>
<dbReference type="InterPro" id="IPR002762">
    <property type="entry name" value="CbiX-like"/>
</dbReference>
<gene>
    <name evidence="3" type="ORF">NK662_08990</name>
</gene>
<dbReference type="RefSeq" id="WP_254758594.1">
    <property type="nucleotide sequence ID" value="NZ_JANCLT010000004.1"/>
</dbReference>
<dbReference type="Proteomes" id="UP001156102">
    <property type="component" value="Unassembled WGS sequence"/>
</dbReference>
<proteinExistence type="predicted"/>
<dbReference type="CDD" id="cd03416">
    <property type="entry name" value="CbiX_SirB_N"/>
    <property type="match status" value="1"/>
</dbReference>
<comment type="caution">
    <text evidence="3">The sequence shown here is derived from an EMBL/GenBank/DDBJ whole genome shotgun (WGS) entry which is preliminary data.</text>
</comment>
<dbReference type="GO" id="GO:0016829">
    <property type="term" value="F:lyase activity"/>
    <property type="evidence" value="ECO:0007669"/>
    <property type="project" value="UniProtKB-KW"/>
</dbReference>
<keyword evidence="2" id="KW-0456">Lyase</keyword>
<reference evidence="3" key="1">
    <citation type="submission" date="2022-07" db="EMBL/GenBank/DDBJ databases">
        <authorList>
            <person name="Li W.-J."/>
            <person name="Deng Q.-Q."/>
        </authorList>
    </citation>
    <scope>NUCLEOTIDE SEQUENCE</scope>
    <source>
        <strain evidence="3">SYSU M60031</strain>
    </source>
</reference>
<dbReference type="Pfam" id="PF01903">
    <property type="entry name" value="CbiX"/>
    <property type="match status" value="2"/>
</dbReference>
<dbReference type="PANTHER" id="PTHR33542">
    <property type="entry name" value="SIROHYDROCHLORIN FERROCHELATASE, CHLOROPLASTIC"/>
    <property type="match status" value="1"/>
</dbReference>
<keyword evidence="4" id="KW-1185">Reference proteome</keyword>
<dbReference type="InterPro" id="IPR050963">
    <property type="entry name" value="Sirohydro_Cobaltochel/CbiX"/>
</dbReference>
<dbReference type="SUPFAM" id="SSF53800">
    <property type="entry name" value="Chelatase"/>
    <property type="match status" value="1"/>
</dbReference>
<evidence type="ECO:0000313" key="3">
    <source>
        <dbReference type="EMBL" id="MCP8968671.1"/>
    </source>
</evidence>
<dbReference type="GO" id="GO:0046872">
    <property type="term" value="F:metal ion binding"/>
    <property type="evidence" value="ECO:0007669"/>
    <property type="project" value="UniProtKB-KW"/>
</dbReference>